<sequence>MDRAPDSDTNPDPITGEHGARPVGTGIGAAGAGTIGTAVGVAVGGPIGGAVGAVIGSVAGGLLGKGVSETIDPTVEDEYWRHSYATRPYVDPDHSYEDYSPAYRNGYEGYSTYAKDGFTYQDAEPHLRTRYEREYGSSRLGWDKARPASQDAWHRLEHDSAANDTDIK</sequence>
<evidence type="ECO:0000313" key="3">
    <source>
        <dbReference type="Proteomes" id="UP000249081"/>
    </source>
</evidence>
<accession>A0A2W4YG86</accession>
<evidence type="ECO:0000256" key="1">
    <source>
        <dbReference type="SAM" id="MobiDB-lite"/>
    </source>
</evidence>
<reference evidence="3" key="1">
    <citation type="submission" date="2018-04" db="EMBL/GenBank/DDBJ databases">
        <authorList>
            <person name="Cornet L."/>
        </authorList>
    </citation>
    <scope>NUCLEOTIDE SEQUENCE [LARGE SCALE GENOMIC DNA]</scope>
</reference>
<protein>
    <recommendedName>
        <fullName evidence="4">Glycine zipper domain-containing protein</fullName>
    </recommendedName>
</protein>
<organism evidence="2 3">
    <name type="scientific">Shackletoniella antarctica</name>
    <dbReference type="NCBI Taxonomy" id="268115"/>
    <lineage>
        <taxon>Bacteria</taxon>
        <taxon>Bacillati</taxon>
        <taxon>Cyanobacteriota</taxon>
        <taxon>Cyanophyceae</taxon>
        <taxon>Oculatellales</taxon>
        <taxon>Oculatellaceae</taxon>
        <taxon>Shackletoniella</taxon>
    </lineage>
</organism>
<comment type="caution">
    <text evidence="2">The sequence shown here is derived from an EMBL/GenBank/DDBJ whole genome shotgun (WGS) entry which is preliminary data.</text>
</comment>
<feature type="region of interest" description="Disordered" evidence="1">
    <location>
        <begin position="1"/>
        <end position="27"/>
    </location>
</feature>
<name>A0A2W4YG86_9CYAN</name>
<dbReference type="EMBL" id="QBMN01000052">
    <property type="protein sequence ID" value="PZO42098.1"/>
    <property type="molecule type" value="Genomic_DNA"/>
</dbReference>
<evidence type="ECO:0000313" key="2">
    <source>
        <dbReference type="EMBL" id="PZO42098.1"/>
    </source>
</evidence>
<evidence type="ECO:0008006" key="4">
    <source>
        <dbReference type="Google" id="ProtNLM"/>
    </source>
</evidence>
<dbReference type="AlphaFoldDB" id="A0A2W4YG86"/>
<dbReference type="Proteomes" id="UP000249081">
    <property type="component" value="Unassembled WGS sequence"/>
</dbReference>
<reference evidence="2 3" key="2">
    <citation type="submission" date="2018-06" db="EMBL/GenBank/DDBJ databases">
        <title>Metagenomic assembly of (sub)arctic Cyanobacteria and their associated microbiome from non-axenic cultures.</title>
        <authorList>
            <person name="Baurain D."/>
        </authorList>
    </citation>
    <scope>NUCLEOTIDE SEQUENCE [LARGE SCALE GENOMIC DNA]</scope>
    <source>
        <strain evidence="2">ULC041bin1</strain>
    </source>
</reference>
<proteinExistence type="predicted"/>
<gene>
    <name evidence="2" type="ORF">DCF17_09300</name>
</gene>